<sequence length="841" mass="96768">MPATPERRSDRGALARRNRDYPQDQQLSPFRRARQTRLADTFDASFMPDNFADYNSRQYRRNFSQTGSFRKAFEFTSRLPSMSDREAAPYTFGSPNRTRRQSFNPASPESNPPNELAEAYRQIDDAGSLADLDPEDDFNFSLRSSRSRRSSSASRLRGEDLFAAADADFLNEISDDSLRRKLVDHVQDEKRLRRATSSRSPVLSNAGNINPLTSENLQRREEEEDEQEMELEEDDGLKPSLNLPNTWGSRAAYRRDWLKKMTRRTELPDMPAERAKDPSPPRFEAPELTLESKSNRYNRVPLSDAHNKLAFEQNAEKSIEGDPIPNTPIVVYKNSTFTKRSPTKRDSQDLLRKLSRTESPGQQLMTPESQKVPERHIYDKTPIVTGAWIDTPVTERVERVSEFPEHLSQDIVPSPPRNDRYVPTQPTIDEVSQTFELEERQRHEDREKEQEEKRRREEREREQRQREERQKEKQKEEKQRLEQEEQKRKDAEQKSQEKKDVLKKAEQTTGKAKAKDKPPLVKPDLPKSALETVLQDFKSHKVSLDVGDDTIESLQDIIDGQPGELKTEEEDDAAYEKEILKKLELASSGSRETVDLDRLNEKLKSLADNIQRVKTGLNGLEAQVSRDADVLASAPRGKRSHQHSCENCNGEHDGRVYALVSLPRLWRRDPVSRRIRPTRLGWCSLILLLWFYSESTMCDLYCHPSISDTCQGNCLLPDAPCFPYVIPTMLWRWLHLSSIFTPLWTVTIALARLLAQVLGFWDGYVEEAPRPVNLTGEVRIHGRVTNFPTAAAPSRGFFSPPRLWSEKEPTVVPEAVPELKVEDIPAPSWEDDGSMDDDEYI</sequence>
<feature type="region of interest" description="Disordered" evidence="2">
    <location>
        <begin position="354"/>
        <end position="373"/>
    </location>
</feature>
<dbReference type="OrthoDB" id="3439035at2759"/>
<evidence type="ECO:0000313" key="4">
    <source>
        <dbReference type="Proteomes" id="UP000249402"/>
    </source>
</evidence>
<feature type="compositionally biased region" description="Polar residues" evidence="2">
    <location>
        <begin position="357"/>
        <end position="369"/>
    </location>
</feature>
<accession>A0A395H1F3</accession>
<feature type="coiled-coil region" evidence="1">
    <location>
        <begin position="596"/>
        <end position="623"/>
    </location>
</feature>
<dbReference type="EMBL" id="KZ824434">
    <property type="protein sequence ID" value="RAL01696.1"/>
    <property type="molecule type" value="Genomic_DNA"/>
</dbReference>
<evidence type="ECO:0000256" key="2">
    <source>
        <dbReference type="SAM" id="MobiDB-lite"/>
    </source>
</evidence>
<evidence type="ECO:0000313" key="3">
    <source>
        <dbReference type="EMBL" id="RAL01696.1"/>
    </source>
</evidence>
<keyword evidence="4" id="KW-1185">Reference proteome</keyword>
<protein>
    <submittedName>
        <fullName evidence="3">Uncharacterized protein</fullName>
    </submittedName>
</protein>
<feature type="compositionally biased region" description="Acidic residues" evidence="2">
    <location>
        <begin position="829"/>
        <end position="841"/>
    </location>
</feature>
<feature type="compositionally biased region" description="Polar residues" evidence="2">
    <location>
        <begin position="195"/>
        <end position="214"/>
    </location>
</feature>
<feature type="compositionally biased region" description="Polar residues" evidence="2">
    <location>
        <begin position="424"/>
        <end position="435"/>
    </location>
</feature>
<dbReference type="RefSeq" id="XP_025576023.1">
    <property type="nucleotide sequence ID" value="XM_025719309.1"/>
</dbReference>
<feature type="region of interest" description="Disordered" evidence="2">
    <location>
        <begin position="822"/>
        <end position="841"/>
    </location>
</feature>
<dbReference type="VEuPathDB" id="FungiDB:BO80DRAFT_424527"/>
<feature type="compositionally biased region" description="Acidic residues" evidence="2">
    <location>
        <begin position="222"/>
        <end position="235"/>
    </location>
</feature>
<organism evidence="3 4">
    <name type="scientific">Aspergillus ibericus CBS 121593</name>
    <dbReference type="NCBI Taxonomy" id="1448316"/>
    <lineage>
        <taxon>Eukaryota</taxon>
        <taxon>Fungi</taxon>
        <taxon>Dikarya</taxon>
        <taxon>Ascomycota</taxon>
        <taxon>Pezizomycotina</taxon>
        <taxon>Eurotiomycetes</taxon>
        <taxon>Eurotiomycetidae</taxon>
        <taxon>Eurotiales</taxon>
        <taxon>Aspergillaceae</taxon>
        <taxon>Aspergillus</taxon>
        <taxon>Aspergillus subgen. Circumdati</taxon>
    </lineage>
</organism>
<feature type="region of interest" description="Disordered" evidence="2">
    <location>
        <begin position="1"/>
        <end position="33"/>
    </location>
</feature>
<feature type="region of interest" description="Disordered" evidence="2">
    <location>
        <begin position="189"/>
        <end position="243"/>
    </location>
</feature>
<keyword evidence="1" id="KW-0175">Coiled coil</keyword>
<dbReference type="Proteomes" id="UP000249402">
    <property type="component" value="Unassembled WGS sequence"/>
</dbReference>
<dbReference type="STRING" id="1448316.A0A395H1F3"/>
<reference evidence="3 4" key="1">
    <citation type="submission" date="2018-02" db="EMBL/GenBank/DDBJ databases">
        <title>The genomes of Aspergillus section Nigri reveals drivers in fungal speciation.</title>
        <authorList>
            <consortium name="DOE Joint Genome Institute"/>
            <person name="Vesth T.C."/>
            <person name="Nybo J."/>
            <person name="Theobald S."/>
            <person name="Brandl J."/>
            <person name="Frisvad J.C."/>
            <person name="Nielsen K.F."/>
            <person name="Lyhne E.K."/>
            <person name="Kogle M.E."/>
            <person name="Kuo A."/>
            <person name="Riley R."/>
            <person name="Clum A."/>
            <person name="Nolan M."/>
            <person name="Lipzen A."/>
            <person name="Salamov A."/>
            <person name="Henrissat B."/>
            <person name="Wiebenga A."/>
            <person name="De vries R.P."/>
            <person name="Grigoriev I.V."/>
            <person name="Mortensen U.H."/>
            <person name="Andersen M.R."/>
            <person name="Baker S.E."/>
        </authorList>
    </citation>
    <scope>NUCLEOTIDE SEQUENCE [LARGE SCALE GENOMIC DNA]</scope>
    <source>
        <strain evidence="3 4">CBS 121593</strain>
    </source>
</reference>
<dbReference type="AlphaFoldDB" id="A0A395H1F3"/>
<evidence type="ECO:0000256" key="1">
    <source>
        <dbReference type="SAM" id="Coils"/>
    </source>
</evidence>
<feature type="region of interest" description="Disordered" evidence="2">
    <location>
        <begin position="400"/>
        <end position="524"/>
    </location>
</feature>
<feature type="compositionally biased region" description="Basic and acidic residues" evidence="2">
    <location>
        <begin position="1"/>
        <end position="22"/>
    </location>
</feature>
<feature type="compositionally biased region" description="Basic and acidic residues" evidence="2">
    <location>
        <begin position="437"/>
        <end position="506"/>
    </location>
</feature>
<feature type="region of interest" description="Disordered" evidence="2">
    <location>
        <begin position="84"/>
        <end position="115"/>
    </location>
</feature>
<dbReference type="GeneID" id="37224174"/>
<feature type="compositionally biased region" description="Low complexity" evidence="2">
    <location>
        <begin position="104"/>
        <end position="115"/>
    </location>
</feature>
<gene>
    <name evidence="3" type="ORF">BO80DRAFT_424527</name>
</gene>
<name>A0A395H1F3_9EURO</name>
<proteinExistence type="predicted"/>